<evidence type="ECO:0000256" key="3">
    <source>
        <dbReference type="SAM" id="MobiDB-lite"/>
    </source>
</evidence>
<evidence type="ECO:0000313" key="4">
    <source>
        <dbReference type="EMBL" id="KAK1761220.1"/>
    </source>
</evidence>
<evidence type="ECO:0000256" key="1">
    <source>
        <dbReference type="ARBA" id="ARBA00022741"/>
    </source>
</evidence>
<sequence length="405" mass="43951">MTPRLDQWLASVTSGLDVNEEQPRTSDEIRGTWYAAGDGEGSQGDMATDSDDGAQEQAGQGSRIIRAAPSSVRTKVSMVIGKKRRATDDEADDDADMEPLVVPKNKRARMSDTVRRALTNRPAAIRRAFSRLSVAAAQGDTDDADASTGGVVRSSTTATATTRRAVTMTNDTIRRLNPFSQSERRVASATAAPQRMKICVVGDANAGKTAMIRRLTTGMFGETRPSTTGVCSTISVAASNGQVALIEIWDFPGGLSHRQLVRQQLTSSFFQAAVICYSIEDKDHTEAVTRTWKPFLEACLVSCPVFVAGLKKDKRPDHPTIRLSFVAAAERATAGAGEEVANSISAVQFGECSAVTGENVAEFWVVLVDRVLEDQEAGRRARAREQRRDRFRDVFSGVFRGFPRL</sequence>
<dbReference type="PROSITE" id="PS51419">
    <property type="entry name" value="RAB"/>
    <property type="match status" value="1"/>
</dbReference>
<dbReference type="GO" id="GO:0005525">
    <property type="term" value="F:GTP binding"/>
    <property type="evidence" value="ECO:0007669"/>
    <property type="project" value="UniProtKB-KW"/>
</dbReference>
<feature type="compositionally biased region" description="Basic and acidic residues" evidence="3">
    <location>
        <begin position="21"/>
        <end position="30"/>
    </location>
</feature>
<dbReference type="Proteomes" id="UP001239445">
    <property type="component" value="Unassembled WGS sequence"/>
</dbReference>
<keyword evidence="4" id="KW-0378">Hydrolase</keyword>
<dbReference type="SUPFAM" id="SSF52540">
    <property type="entry name" value="P-loop containing nucleoside triphosphate hydrolases"/>
    <property type="match status" value="1"/>
</dbReference>
<dbReference type="Pfam" id="PF00071">
    <property type="entry name" value="Ras"/>
    <property type="match status" value="1"/>
</dbReference>
<keyword evidence="2" id="KW-0342">GTP-binding</keyword>
<feature type="region of interest" description="Disordered" evidence="3">
    <location>
        <begin position="16"/>
        <end position="62"/>
    </location>
</feature>
<comment type="caution">
    <text evidence="4">The sequence shown here is derived from an EMBL/GenBank/DDBJ whole genome shotgun (WGS) entry which is preliminary data.</text>
</comment>
<proteinExistence type="predicted"/>
<name>A0AAJ0FHL6_9PEZI</name>
<dbReference type="GO" id="GO:0003924">
    <property type="term" value="F:GTPase activity"/>
    <property type="evidence" value="ECO:0007669"/>
    <property type="project" value="InterPro"/>
</dbReference>
<dbReference type="AlphaFoldDB" id="A0AAJ0FHL6"/>
<evidence type="ECO:0000256" key="2">
    <source>
        <dbReference type="ARBA" id="ARBA00023134"/>
    </source>
</evidence>
<accession>A0AAJ0FHL6</accession>
<dbReference type="InterPro" id="IPR001806">
    <property type="entry name" value="Small_GTPase"/>
</dbReference>
<dbReference type="EMBL" id="MU839827">
    <property type="protein sequence ID" value="KAK1761220.1"/>
    <property type="molecule type" value="Genomic_DNA"/>
</dbReference>
<keyword evidence="5" id="KW-1185">Reference proteome</keyword>
<dbReference type="PANTHER" id="PTHR24072">
    <property type="entry name" value="RHO FAMILY GTPASE"/>
    <property type="match status" value="1"/>
</dbReference>
<gene>
    <name evidence="4" type="ORF">QBC47DRAFT_409244</name>
</gene>
<dbReference type="SMART" id="SM00174">
    <property type="entry name" value="RHO"/>
    <property type="match status" value="1"/>
</dbReference>
<reference evidence="4" key="1">
    <citation type="submission" date="2023-06" db="EMBL/GenBank/DDBJ databases">
        <title>Genome-scale phylogeny and comparative genomics of the fungal order Sordariales.</title>
        <authorList>
            <consortium name="Lawrence Berkeley National Laboratory"/>
            <person name="Hensen N."/>
            <person name="Bonometti L."/>
            <person name="Westerberg I."/>
            <person name="Brannstrom I.O."/>
            <person name="Guillou S."/>
            <person name="Cros-Aarteil S."/>
            <person name="Calhoun S."/>
            <person name="Haridas S."/>
            <person name="Kuo A."/>
            <person name="Mondo S."/>
            <person name="Pangilinan J."/>
            <person name="Riley R."/>
            <person name="Labutti K."/>
            <person name="Andreopoulos B."/>
            <person name="Lipzen A."/>
            <person name="Chen C."/>
            <person name="Yanf M."/>
            <person name="Daum C."/>
            <person name="Ng V."/>
            <person name="Clum A."/>
            <person name="Steindorff A."/>
            <person name="Ohm R."/>
            <person name="Martin F."/>
            <person name="Silar P."/>
            <person name="Natvig D."/>
            <person name="Lalanne C."/>
            <person name="Gautier V."/>
            <person name="Ament-Velasquez S.L."/>
            <person name="Kruys A."/>
            <person name="Hutchinson M.I."/>
            <person name="Powell A.J."/>
            <person name="Barry K."/>
            <person name="Miller A.N."/>
            <person name="Grigoriev I.V."/>
            <person name="Debuchy R."/>
            <person name="Gladieux P."/>
            <person name="Thoren M.H."/>
            <person name="Johannesson H."/>
        </authorList>
    </citation>
    <scope>NUCLEOTIDE SEQUENCE</scope>
    <source>
        <strain evidence="4">PSN4</strain>
    </source>
</reference>
<protein>
    <submittedName>
        <fullName evidence="4">P-loop containing nucleoside triphosphate hydrolase protein</fullName>
    </submittedName>
</protein>
<organism evidence="4 5">
    <name type="scientific">Echria macrotheca</name>
    <dbReference type="NCBI Taxonomy" id="438768"/>
    <lineage>
        <taxon>Eukaryota</taxon>
        <taxon>Fungi</taxon>
        <taxon>Dikarya</taxon>
        <taxon>Ascomycota</taxon>
        <taxon>Pezizomycotina</taxon>
        <taxon>Sordariomycetes</taxon>
        <taxon>Sordariomycetidae</taxon>
        <taxon>Sordariales</taxon>
        <taxon>Schizotheciaceae</taxon>
        <taxon>Echria</taxon>
    </lineage>
</organism>
<dbReference type="InterPro" id="IPR027417">
    <property type="entry name" value="P-loop_NTPase"/>
</dbReference>
<keyword evidence="1" id="KW-0547">Nucleotide-binding</keyword>
<dbReference type="Gene3D" id="3.40.50.300">
    <property type="entry name" value="P-loop containing nucleotide triphosphate hydrolases"/>
    <property type="match status" value="1"/>
</dbReference>
<dbReference type="PRINTS" id="PR00449">
    <property type="entry name" value="RASTRNSFRMNG"/>
</dbReference>
<evidence type="ECO:0000313" key="5">
    <source>
        <dbReference type="Proteomes" id="UP001239445"/>
    </source>
</evidence>
<dbReference type="SMART" id="SM00175">
    <property type="entry name" value="RAB"/>
    <property type="match status" value="1"/>
</dbReference>
<dbReference type="InterPro" id="IPR003578">
    <property type="entry name" value="Small_GTPase_Rho"/>
</dbReference>
<dbReference type="GO" id="GO:0007264">
    <property type="term" value="P:small GTPase-mediated signal transduction"/>
    <property type="evidence" value="ECO:0007669"/>
    <property type="project" value="InterPro"/>
</dbReference>